<dbReference type="EMBL" id="CAAALY010249945">
    <property type="protein sequence ID" value="VEL35483.1"/>
    <property type="molecule type" value="Genomic_DNA"/>
</dbReference>
<dbReference type="InterPro" id="IPR027752">
    <property type="entry name" value="TTLL10"/>
</dbReference>
<organism evidence="2 3">
    <name type="scientific">Protopolystoma xenopodis</name>
    <dbReference type="NCBI Taxonomy" id="117903"/>
    <lineage>
        <taxon>Eukaryota</taxon>
        <taxon>Metazoa</taxon>
        <taxon>Spiralia</taxon>
        <taxon>Lophotrochozoa</taxon>
        <taxon>Platyhelminthes</taxon>
        <taxon>Monogenea</taxon>
        <taxon>Polyopisthocotylea</taxon>
        <taxon>Polystomatidea</taxon>
        <taxon>Polystomatidae</taxon>
        <taxon>Protopolystoma</taxon>
    </lineage>
</organism>
<feature type="compositionally biased region" description="Low complexity" evidence="1">
    <location>
        <begin position="77"/>
        <end position="98"/>
    </location>
</feature>
<dbReference type="GO" id="GO:0070737">
    <property type="term" value="F:protein-glycine ligase activity, elongating"/>
    <property type="evidence" value="ECO:0007669"/>
    <property type="project" value="TreeGrafter"/>
</dbReference>
<accession>A0A3S5FG23</accession>
<dbReference type="PANTHER" id="PTHR46810:SF1">
    <property type="entry name" value="INACTIVE POLYGLYCYLASE TTLL10"/>
    <property type="match status" value="1"/>
</dbReference>
<name>A0A3S5FG23_9PLAT</name>
<feature type="region of interest" description="Disordered" evidence="1">
    <location>
        <begin position="73"/>
        <end position="98"/>
    </location>
</feature>
<reference evidence="2" key="1">
    <citation type="submission" date="2018-11" db="EMBL/GenBank/DDBJ databases">
        <authorList>
            <consortium name="Pathogen Informatics"/>
        </authorList>
    </citation>
    <scope>NUCLEOTIDE SEQUENCE</scope>
</reference>
<dbReference type="PANTHER" id="PTHR46810">
    <property type="entry name" value="INACTIVE POLYGLYCYLASE TTLL10"/>
    <property type="match status" value="1"/>
</dbReference>
<sequence length="98" mass="11300">MKLYVHQINHIPNNGLLTNKLGLLFSLRAYERTFWQFRNRPPGLQMRDFFPETYVLDDAAERSAFFHAALMDEQPSSREMSSSVSSSTNTPTTQQSKT</sequence>
<evidence type="ECO:0000256" key="1">
    <source>
        <dbReference type="SAM" id="MobiDB-lite"/>
    </source>
</evidence>
<proteinExistence type="predicted"/>
<dbReference type="Proteomes" id="UP000784294">
    <property type="component" value="Unassembled WGS sequence"/>
</dbReference>
<dbReference type="AlphaFoldDB" id="A0A3S5FG23"/>
<keyword evidence="3" id="KW-1185">Reference proteome</keyword>
<protein>
    <submittedName>
        <fullName evidence="2">Uncharacterized protein</fullName>
    </submittedName>
</protein>
<comment type="caution">
    <text evidence="2">The sequence shown here is derived from an EMBL/GenBank/DDBJ whole genome shotgun (WGS) entry which is preliminary data.</text>
</comment>
<evidence type="ECO:0000313" key="3">
    <source>
        <dbReference type="Proteomes" id="UP000784294"/>
    </source>
</evidence>
<feature type="non-terminal residue" evidence="2">
    <location>
        <position position="98"/>
    </location>
</feature>
<gene>
    <name evidence="2" type="ORF">PXEA_LOCUS28923</name>
</gene>
<evidence type="ECO:0000313" key="2">
    <source>
        <dbReference type="EMBL" id="VEL35483.1"/>
    </source>
</evidence>